<dbReference type="EMBL" id="JAKIKP010000006">
    <property type="protein sequence ID" value="MCL1142953.1"/>
    <property type="molecule type" value="Genomic_DNA"/>
</dbReference>
<protein>
    <submittedName>
        <fullName evidence="1">DUF945 domain-containing protein</fullName>
    </submittedName>
</protein>
<dbReference type="Pfam" id="PF06067">
    <property type="entry name" value="DUF932"/>
    <property type="match status" value="1"/>
</dbReference>
<dbReference type="Proteomes" id="UP001139333">
    <property type="component" value="Unassembled WGS sequence"/>
</dbReference>
<dbReference type="InterPro" id="IPR026325">
    <property type="entry name" value="DUF932"/>
</dbReference>
<dbReference type="AlphaFoldDB" id="A0A9X2CH01"/>
<evidence type="ECO:0000313" key="1">
    <source>
        <dbReference type="EMBL" id="MCL1142953.1"/>
    </source>
</evidence>
<evidence type="ECO:0000313" key="2">
    <source>
        <dbReference type="Proteomes" id="UP001139333"/>
    </source>
</evidence>
<comment type="caution">
    <text evidence="1">The sequence shown here is derived from an EMBL/GenBank/DDBJ whole genome shotgun (WGS) entry which is preliminary data.</text>
</comment>
<proteinExistence type="predicted"/>
<gene>
    <name evidence="1" type="ORF">L2672_09635</name>
</gene>
<sequence>MTVVQLNSARNVRTLHNRNVTALSDDIFFPVEQVPLAQLTGLSDRGQTAIVRRDTNTVLAVHGKTYKLTTNESIYNGINQIIERCPTLDTNGLIIRDQTAYAGGRTVRSYIFPEHKINIGTGDVTNLRINVLNSYDGSCNLQVLVGGYRIVCANGMVVGEHLTKTSKRHTSVLDIPRVGIQIAAALNNFEKEGERWRIWAQTSITEKQAIDLIEQHVGFDKHGECKSESMRQDLINFWTDERGEIGRNLWALFNALTYWSTHADIKGASEPNRAAVIVERERKVAKTLNQPLFAVAA</sequence>
<organism evidence="1 2">
    <name type="scientific">Shewanella gaetbuli</name>
    <dbReference type="NCBI Taxonomy" id="220752"/>
    <lineage>
        <taxon>Bacteria</taxon>
        <taxon>Pseudomonadati</taxon>
        <taxon>Pseudomonadota</taxon>
        <taxon>Gammaproteobacteria</taxon>
        <taxon>Alteromonadales</taxon>
        <taxon>Shewanellaceae</taxon>
        <taxon>Shewanella</taxon>
    </lineage>
</organism>
<accession>A0A9X2CH01</accession>
<reference evidence="1" key="1">
    <citation type="submission" date="2022-01" db="EMBL/GenBank/DDBJ databases">
        <title>Whole genome-based taxonomy of the Shewanellaceae.</title>
        <authorList>
            <person name="Martin-Rodriguez A.J."/>
        </authorList>
    </citation>
    <scope>NUCLEOTIDE SEQUENCE</scope>
    <source>
        <strain evidence="1">DSM 16422</strain>
    </source>
</reference>
<keyword evidence="2" id="KW-1185">Reference proteome</keyword>
<dbReference type="RefSeq" id="WP_248995639.1">
    <property type="nucleotide sequence ID" value="NZ_JAKIKP010000006.1"/>
</dbReference>
<name>A0A9X2CH01_9GAMM</name>